<comment type="caution">
    <text evidence="1">The sequence shown here is derived from an EMBL/GenBank/DDBJ whole genome shotgun (WGS) entry which is preliminary data.</text>
</comment>
<dbReference type="Proteomes" id="UP001054945">
    <property type="component" value="Unassembled WGS sequence"/>
</dbReference>
<organism evidence="1 2">
    <name type="scientific">Caerostris extrusa</name>
    <name type="common">Bark spider</name>
    <name type="synonym">Caerostris bankana</name>
    <dbReference type="NCBI Taxonomy" id="172846"/>
    <lineage>
        <taxon>Eukaryota</taxon>
        <taxon>Metazoa</taxon>
        <taxon>Ecdysozoa</taxon>
        <taxon>Arthropoda</taxon>
        <taxon>Chelicerata</taxon>
        <taxon>Arachnida</taxon>
        <taxon>Araneae</taxon>
        <taxon>Araneomorphae</taxon>
        <taxon>Entelegynae</taxon>
        <taxon>Araneoidea</taxon>
        <taxon>Araneidae</taxon>
        <taxon>Caerostris</taxon>
    </lineage>
</organism>
<evidence type="ECO:0000313" key="1">
    <source>
        <dbReference type="EMBL" id="GIX99933.1"/>
    </source>
</evidence>
<protein>
    <submittedName>
        <fullName evidence="1">Uncharacterized protein</fullName>
    </submittedName>
</protein>
<evidence type="ECO:0000313" key="2">
    <source>
        <dbReference type="Proteomes" id="UP001054945"/>
    </source>
</evidence>
<gene>
    <name evidence="1" type="ORF">CEXT_379531</name>
</gene>
<proteinExistence type="predicted"/>
<reference evidence="1 2" key="1">
    <citation type="submission" date="2021-06" db="EMBL/GenBank/DDBJ databases">
        <title>Caerostris extrusa draft genome.</title>
        <authorList>
            <person name="Kono N."/>
            <person name="Arakawa K."/>
        </authorList>
    </citation>
    <scope>NUCLEOTIDE SEQUENCE [LARGE SCALE GENOMIC DNA]</scope>
</reference>
<dbReference type="AlphaFoldDB" id="A0AAV4PUS7"/>
<keyword evidence="2" id="KW-1185">Reference proteome</keyword>
<sequence>MVTKKTELIIPPMLLVEFNSLATRVINRDDDDFSYWAKNKRTRPAHSGRVAERFCYHVVAGHKHFCSDYERLRMLHFHITCHYLANSDGVVLIV</sequence>
<dbReference type="EMBL" id="BPLR01005116">
    <property type="protein sequence ID" value="GIX99933.1"/>
    <property type="molecule type" value="Genomic_DNA"/>
</dbReference>
<accession>A0AAV4PUS7</accession>
<name>A0AAV4PUS7_CAEEX</name>